<dbReference type="GO" id="GO:0070006">
    <property type="term" value="F:metalloaminopeptidase activity"/>
    <property type="evidence" value="ECO:0007669"/>
    <property type="project" value="TreeGrafter"/>
</dbReference>
<dbReference type="PANTHER" id="PTHR11533:SF172">
    <property type="entry name" value="AMINOPEPTIDASE N"/>
    <property type="match status" value="1"/>
</dbReference>
<keyword evidence="1" id="KW-1133">Transmembrane helix</keyword>
<dbReference type="GO" id="GO:0043171">
    <property type="term" value="P:peptide catabolic process"/>
    <property type="evidence" value="ECO:0007669"/>
    <property type="project" value="TreeGrafter"/>
</dbReference>
<keyword evidence="4" id="KW-1185">Reference proteome</keyword>
<dbReference type="InterPro" id="IPR042097">
    <property type="entry name" value="Aminopeptidase_N-like_N_sf"/>
</dbReference>
<dbReference type="GO" id="GO:0005615">
    <property type="term" value="C:extracellular space"/>
    <property type="evidence" value="ECO:0007669"/>
    <property type="project" value="TreeGrafter"/>
</dbReference>
<sequence>MVKCRFSTMCIICTVVSILSVSIIIGLWTFQFLSFSNQTRSQTAGSDSCHPEHPLPVSYDITLWPRLKANAEGLYIFTGNSSMVFESVKETDLILIHVDKLNLTSEATLSTLTGSPAPSITSTSKATRKSQCLTFHLSEKLKAGERYKLHTEFVGELPEDLARFYMHEHEHGAKKTVVSQSTPHTHTPGIFLCCNKQKSKAVFHMRLLQERETTTISNTQQISV</sequence>
<dbReference type="Pfam" id="PF17900">
    <property type="entry name" value="Peptidase_M1_N"/>
    <property type="match status" value="1"/>
</dbReference>
<keyword evidence="1" id="KW-0812">Transmembrane</keyword>
<protein>
    <recommendedName>
        <fullName evidence="2">Aminopeptidase N-like N-terminal domain-containing protein</fullName>
    </recommendedName>
</protein>
<dbReference type="SUPFAM" id="SSF63737">
    <property type="entry name" value="Leukotriene A4 hydrolase N-terminal domain"/>
    <property type="match status" value="1"/>
</dbReference>
<dbReference type="EMBL" id="JAVHJS010000013">
    <property type="protein sequence ID" value="KAK2838303.1"/>
    <property type="molecule type" value="Genomic_DNA"/>
</dbReference>
<name>A0AA88MHP7_TACVA</name>
<proteinExistence type="predicted"/>
<evidence type="ECO:0000256" key="1">
    <source>
        <dbReference type="SAM" id="Phobius"/>
    </source>
</evidence>
<dbReference type="AlphaFoldDB" id="A0AA88MHP7"/>
<dbReference type="InterPro" id="IPR045357">
    <property type="entry name" value="Aminopeptidase_N-like_N"/>
</dbReference>
<dbReference type="GO" id="GO:0006508">
    <property type="term" value="P:proteolysis"/>
    <property type="evidence" value="ECO:0007669"/>
    <property type="project" value="TreeGrafter"/>
</dbReference>
<dbReference type="GO" id="GO:0042277">
    <property type="term" value="F:peptide binding"/>
    <property type="evidence" value="ECO:0007669"/>
    <property type="project" value="TreeGrafter"/>
</dbReference>
<evidence type="ECO:0000259" key="2">
    <source>
        <dbReference type="Pfam" id="PF17900"/>
    </source>
</evidence>
<evidence type="ECO:0000313" key="3">
    <source>
        <dbReference type="EMBL" id="KAK2838303.1"/>
    </source>
</evidence>
<gene>
    <name evidence="3" type="ORF">Q7C36_013117</name>
</gene>
<evidence type="ECO:0000313" key="4">
    <source>
        <dbReference type="Proteomes" id="UP001187315"/>
    </source>
</evidence>
<accession>A0AA88MHP7</accession>
<organism evidence="3 4">
    <name type="scientific">Tachysurus vachellii</name>
    <name type="common">Darkbarbel catfish</name>
    <name type="synonym">Pelteobagrus vachellii</name>
    <dbReference type="NCBI Taxonomy" id="175792"/>
    <lineage>
        <taxon>Eukaryota</taxon>
        <taxon>Metazoa</taxon>
        <taxon>Chordata</taxon>
        <taxon>Craniata</taxon>
        <taxon>Vertebrata</taxon>
        <taxon>Euteleostomi</taxon>
        <taxon>Actinopterygii</taxon>
        <taxon>Neopterygii</taxon>
        <taxon>Teleostei</taxon>
        <taxon>Ostariophysi</taxon>
        <taxon>Siluriformes</taxon>
        <taxon>Bagridae</taxon>
        <taxon>Tachysurus</taxon>
    </lineage>
</organism>
<keyword evidence="1" id="KW-0472">Membrane</keyword>
<feature type="transmembrane region" description="Helical" evidence="1">
    <location>
        <begin position="6"/>
        <end position="30"/>
    </location>
</feature>
<dbReference type="GO" id="GO:0005737">
    <property type="term" value="C:cytoplasm"/>
    <property type="evidence" value="ECO:0007669"/>
    <property type="project" value="TreeGrafter"/>
</dbReference>
<dbReference type="Proteomes" id="UP001187315">
    <property type="component" value="Unassembled WGS sequence"/>
</dbReference>
<dbReference type="GO" id="GO:0008270">
    <property type="term" value="F:zinc ion binding"/>
    <property type="evidence" value="ECO:0007669"/>
    <property type="project" value="TreeGrafter"/>
</dbReference>
<feature type="domain" description="Aminopeptidase N-like N-terminal" evidence="2">
    <location>
        <begin position="56"/>
        <end position="223"/>
    </location>
</feature>
<dbReference type="Gene3D" id="2.60.40.1730">
    <property type="entry name" value="tricorn interacting facor f3 domain"/>
    <property type="match status" value="1"/>
</dbReference>
<comment type="caution">
    <text evidence="3">The sequence shown here is derived from an EMBL/GenBank/DDBJ whole genome shotgun (WGS) entry which is preliminary data.</text>
</comment>
<dbReference type="InterPro" id="IPR050344">
    <property type="entry name" value="Peptidase_M1_aminopeptidases"/>
</dbReference>
<dbReference type="PANTHER" id="PTHR11533">
    <property type="entry name" value="PROTEASE M1 ZINC METALLOPROTEASE"/>
    <property type="match status" value="1"/>
</dbReference>
<dbReference type="GO" id="GO:0005886">
    <property type="term" value="C:plasma membrane"/>
    <property type="evidence" value="ECO:0007669"/>
    <property type="project" value="TreeGrafter"/>
</dbReference>
<reference evidence="3" key="1">
    <citation type="submission" date="2023-08" db="EMBL/GenBank/DDBJ databases">
        <title>Pelteobagrus vachellii genome.</title>
        <authorList>
            <person name="Liu H."/>
        </authorList>
    </citation>
    <scope>NUCLEOTIDE SEQUENCE</scope>
    <source>
        <strain evidence="3">PRFRI_2022a</strain>
        <tissue evidence="3">Muscle</tissue>
    </source>
</reference>